<dbReference type="InterPro" id="IPR027417">
    <property type="entry name" value="P-loop_NTPase"/>
</dbReference>
<dbReference type="Gene3D" id="3.40.50.300">
    <property type="entry name" value="P-loop containing nucleotide triphosphate hydrolases"/>
    <property type="match status" value="1"/>
</dbReference>
<organism evidence="1 2">
    <name type="scientific">Marilutibacter chinensis</name>
    <dbReference type="NCBI Taxonomy" id="2912247"/>
    <lineage>
        <taxon>Bacteria</taxon>
        <taxon>Pseudomonadati</taxon>
        <taxon>Pseudomonadota</taxon>
        <taxon>Gammaproteobacteria</taxon>
        <taxon>Lysobacterales</taxon>
        <taxon>Lysobacteraceae</taxon>
        <taxon>Marilutibacter</taxon>
    </lineage>
</organism>
<protein>
    <submittedName>
        <fullName evidence="1">Sulfotransferase</fullName>
    </submittedName>
</protein>
<dbReference type="SUPFAM" id="SSF52540">
    <property type="entry name" value="P-loop containing nucleoside triphosphate hydrolases"/>
    <property type="match status" value="1"/>
</dbReference>
<gene>
    <name evidence="1" type="ORF">L3V18_17630</name>
</gene>
<accession>A0ABS9HXH3</accession>
<evidence type="ECO:0000313" key="2">
    <source>
        <dbReference type="Proteomes" id="UP001430796"/>
    </source>
</evidence>
<reference evidence="1" key="2">
    <citation type="submission" date="2022-01" db="EMBL/GenBank/DDBJ databases">
        <authorList>
            <person name="Zhou L.Y."/>
        </authorList>
    </citation>
    <scope>NUCLEOTIDE SEQUENCE</scope>
    <source>
        <strain evidence="1">TLK-CK17</strain>
    </source>
</reference>
<sequence length="342" mass="37095">MMPSPLHDPEFLPFRLDLVGQRVLWVRLGQARRHAAAFLDERALPAEPEGGWLPLPAWLQAEPGTAMPADAIFHIGHCGSTLLARLLESWPQLQSLREPLPLRILAEAWPTRGQADARLSVDGAERLLQAAWAAWSRPLPPCTRSLVKATSSCNGLIGPLLDLHPAMRAVLLDMPLRPWLATLFKSADSVNDAASAAPERLRHLQACGFADGLALHAMSLPEQCAMGWLAERLRFGALAAGPHGARVLRVDFETLLEAPGPTLATIARHLGLDDGSVPVALASPVWGRYSKAQAHEYGPRDRRHDLELALQRNASGIAAAEAWLAAQARRHPEVAAVLARDA</sequence>
<evidence type="ECO:0000313" key="1">
    <source>
        <dbReference type="EMBL" id="MCF7223584.1"/>
    </source>
</evidence>
<dbReference type="RefSeq" id="WP_237056692.1">
    <property type="nucleotide sequence ID" value="NZ_JAKJPO010000018.1"/>
</dbReference>
<dbReference type="EMBL" id="JAKJPO010000018">
    <property type="protein sequence ID" value="MCF7223584.1"/>
    <property type="molecule type" value="Genomic_DNA"/>
</dbReference>
<keyword evidence="2" id="KW-1185">Reference proteome</keyword>
<name>A0ABS9HXH3_9GAMM</name>
<proteinExistence type="predicted"/>
<dbReference type="Proteomes" id="UP001430796">
    <property type="component" value="Unassembled WGS sequence"/>
</dbReference>
<reference evidence="1" key="1">
    <citation type="submission" date="2022-01" db="EMBL/GenBank/DDBJ databases">
        <title>Lysobacter chinensis sp. nov., a bacterium isolated from cow dung compost.</title>
        <authorList>
            <person name="Liu Y."/>
        </authorList>
    </citation>
    <scope>NUCLEOTIDE SEQUENCE</scope>
    <source>
        <strain evidence="1">TLK-CK17</strain>
    </source>
</reference>
<comment type="caution">
    <text evidence="1">The sequence shown here is derived from an EMBL/GenBank/DDBJ whole genome shotgun (WGS) entry which is preliminary data.</text>
</comment>